<name>D8QW09_SELML</name>
<dbReference type="eggNOG" id="ENOG502S4AS">
    <property type="taxonomic scope" value="Eukaryota"/>
</dbReference>
<dbReference type="OMA" id="DNYNAKY"/>
<dbReference type="PANTHER" id="PTHR36059">
    <property type="entry name" value="OS02G0175800 PROTEIN"/>
    <property type="match status" value="1"/>
</dbReference>
<evidence type="ECO:0000313" key="1">
    <source>
        <dbReference type="EMBL" id="EFJ36551.1"/>
    </source>
</evidence>
<evidence type="ECO:0000313" key="2">
    <source>
        <dbReference type="Proteomes" id="UP000001514"/>
    </source>
</evidence>
<evidence type="ECO:0008006" key="3">
    <source>
        <dbReference type="Google" id="ProtNLM"/>
    </source>
</evidence>
<sequence>MAARQWLRQMSSMKVKDVPGYVKENVTPANIKKASRTLMDEYYDKYIQTSSFTPVYHFLIGGTIFAYIVAYPTEIRHYQHEEEERLRKLREGGGGGSKGGH</sequence>
<dbReference type="PANTHER" id="PTHR36059:SF2">
    <property type="entry name" value="OS02G0175800 PROTEIN"/>
    <property type="match status" value="1"/>
</dbReference>
<dbReference type="EMBL" id="GL377567">
    <property type="protein sequence ID" value="EFJ36551.1"/>
    <property type="molecule type" value="Genomic_DNA"/>
</dbReference>
<dbReference type="FunCoup" id="D8QW09">
    <property type="interactions" value="2330"/>
</dbReference>
<protein>
    <recommendedName>
        <fullName evidence="3">Fiber protein Fb15</fullName>
    </recommendedName>
</protein>
<keyword evidence="2" id="KW-1185">Reference proteome</keyword>
<dbReference type="Gramene" id="EFJ36551">
    <property type="protein sequence ID" value="EFJ36551"/>
    <property type="gene ID" value="SELMODRAFT_78322"/>
</dbReference>
<dbReference type="HOGENOM" id="CLU_175053_0_0_1"/>
<dbReference type="STRING" id="88036.D8QW09"/>
<dbReference type="KEGG" id="smo:SELMODRAFT_78322"/>
<accession>D8QW09</accession>
<dbReference type="Proteomes" id="UP000001514">
    <property type="component" value="Unassembled WGS sequence"/>
</dbReference>
<gene>
    <name evidence="1" type="ORF">SELMODRAFT_78322</name>
</gene>
<dbReference type="AlphaFoldDB" id="D8QW09"/>
<dbReference type="InParanoid" id="D8QW09"/>
<proteinExistence type="predicted"/>
<organism evidence="2">
    <name type="scientific">Selaginella moellendorffii</name>
    <name type="common">Spikemoss</name>
    <dbReference type="NCBI Taxonomy" id="88036"/>
    <lineage>
        <taxon>Eukaryota</taxon>
        <taxon>Viridiplantae</taxon>
        <taxon>Streptophyta</taxon>
        <taxon>Embryophyta</taxon>
        <taxon>Tracheophyta</taxon>
        <taxon>Lycopodiopsida</taxon>
        <taxon>Selaginellales</taxon>
        <taxon>Selaginellaceae</taxon>
        <taxon>Selaginella</taxon>
    </lineage>
</organism>
<reference evidence="1 2" key="1">
    <citation type="journal article" date="2011" name="Science">
        <title>The Selaginella genome identifies genetic changes associated with the evolution of vascular plants.</title>
        <authorList>
            <person name="Banks J.A."/>
            <person name="Nishiyama T."/>
            <person name="Hasebe M."/>
            <person name="Bowman J.L."/>
            <person name="Gribskov M."/>
            <person name="dePamphilis C."/>
            <person name="Albert V.A."/>
            <person name="Aono N."/>
            <person name="Aoyama T."/>
            <person name="Ambrose B.A."/>
            <person name="Ashton N.W."/>
            <person name="Axtell M.J."/>
            <person name="Barker E."/>
            <person name="Barker M.S."/>
            <person name="Bennetzen J.L."/>
            <person name="Bonawitz N.D."/>
            <person name="Chapple C."/>
            <person name="Cheng C."/>
            <person name="Correa L.G."/>
            <person name="Dacre M."/>
            <person name="DeBarry J."/>
            <person name="Dreyer I."/>
            <person name="Elias M."/>
            <person name="Engstrom E.M."/>
            <person name="Estelle M."/>
            <person name="Feng L."/>
            <person name="Finet C."/>
            <person name="Floyd S.K."/>
            <person name="Frommer W.B."/>
            <person name="Fujita T."/>
            <person name="Gramzow L."/>
            <person name="Gutensohn M."/>
            <person name="Harholt J."/>
            <person name="Hattori M."/>
            <person name="Heyl A."/>
            <person name="Hirai T."/>
            <person name="Hiwatashi Y."/>
            <person name="Ishikawa M."/>
            <person name="Iwata M."/>
            <person name="Karol K.G."/>
            <person name="Koehler B."/>
            <person name="Kolukisaoglu U."/>
            <person name="Kubo M."/>
            <person name="Kurata T."/>
            <person name="Lalonde S."/>
            <person name="Li K."/>
            <person name="Li Y."/>
            <person name="Litt A."/>
            <person name="Lyons E."/>
            <person name="Manning G."/>
            <person name="Maruyama T."/>
            <person name="Michael T.P."/>
            <person name="Mikami K."/>
            <person name="Miyazaki S."/>
            <person name="Morinaga S."/>
            <person name="Murata T."/>
            <person name="Mueller-Roeber B."/>
            <person name="Nelson D.R."/>
            <person name="Obara M."/>
            <person name="Oguri Y."/>
            <person name="Olmstead R.G."/>
            <person name="Onodera N."/>
            <person name="Petersen B.L."/>
            <person name="Pils B."/>
            <person name="Prigge M."/>
            <person name="Rensing S.A."/>
            <person name="Riano-Pachon D.M."/>
            <person name="Roberts A.W."/>
            <person name="Sato Y."/>
            <person name="Scheller H.V."/>
            <person name="Schulz B."/>
            <person name="Schulz C."/>
            <person name="Shakirov E.V."/>
            <person name="Shibagaki N."/>
            <person name="Shinohara N."/>
            <person name="Shippen D.E."/>
            <person name="Soerensen I."/>
            <person name="Sotooka R."/>
            <person name="Sugimoto N."/>
            <person name="Sugita M."/>
            <person name="Sumikawa N."/>
            <person name="Tanurdzic M."/>
            <person name="Theissen G."/>
            <person name="Ulvskov P."/>
            <person name="Wakazuki S."/>
            <person name="Weng J.K."/>
            <person name="Willats W.W."/>
            <person name="Wipf D."/>
            <person name="Wolf P.G."/>
            <person name="Yang L."/>
            <person name="Zimmer A.D."/>
            <person name="Zhu Q."/>
            <person name="Mitros T."/>
            <person name="Hellsten U."/>
            <person name="Loque D."/>
            <person name="Otillar R."/>
            <person name="Salamov A."/>
            <person name="Schmutz J."/>
            <person name="Shapiro H."/>
            <person name="Lindquist E."/>
            <person name="Lucas S."/>
            <person name="Rokhsar D."/>
            <person name="Grigoriev I.V."/>
        </authorList>
    </citation>
    <scope>NUCLEOTIDE SEQUENCE [LARGE SCALE GENOMIC DNA]</scope>
</reference>